<evidence type="ECO:0000313" key="4">
    <source>
        <dbReference type="Proteomes" id="UP001373496"/>
    </source>
</evidence>
<name>A0ABU8E160_9ACTN</name>
<keyword evidence="2" id="KW-0472">Membrane</keyword>
<keyword evidence="4" id="KW-1185">Reference proteome</keyword>
<keyword evidence="2" id="KW-1133">Transmembrane helix</keyword>
<evidence type="ECO:0000256" key="1">
    <source>
        <dbReference type="SAM" id="MobiDB-lite"/>
    </source>
</evidence>
<accession>A0ABU8E160</accession>
<feature type="transmembrane region" description="Helical" evidence="2">
    <location>
        <begin position="36"/>
        <end position="54"/>
    </location>
</feature>
<gene>
    <name evidence="3" type="ORF">UXQ13_02875</name>
</gene>
<sequence>MTSARPAARPAPARPRPRPAARPAARRRKKRRGRMAGLWAPLLVVVVAVVGLSWDTDTQGVPPVAGRCSVAGSALTLTNEQAANAATIAAVARSRGLPARATVIALATAQQESRLRNLDYGDRDSLGLFQQRPSQGWGTEAQVQDPVYATGKFLDGLVEVPGWETGDLTLVADAVQRSAFPLAYRQWTEMAETLAGALQSEAPAALSCTFSPPDAAGPVDDRAAAVAEAVRGEAGPPTVAAGGVITVADAAWPEVTWAVAHAQRLQLSQVRFADWTWTPDIGWQQNTGQDAGALVLQLST</sequence>
<keyword evidence="2" id="KW-0812">Transmembrane</keyword>
<evidence type="ECO:0000313" key="3">
    <source>
        <dbReference type="EMBL" id="MEI4277397.1"/>
    </source>
</evidence>
<feature type="region of interest" description="Disordered" evidence="1">
    <location>
        <begin position="1"/>
        <end position="32"/>
    </location>
</feature>
<feature type="compositionally biased region" description="Low complexity" evidence="1">
    <location>
        <begin position="1"/>
        <end position="11"/>
    </location>
</feature>
<comment type="caution">
    <text evidence="3">The sequence shown here is derived from an EMBL/GenBank/DDBJ whole genome shotgun (WGS) entry which is preliminary data.</text>
</comment>
<protein>
    <submittedName>
        <fullName evidence="3">Uncharacterized protein</fullName>
    </submittedName>
</protein>
<reference evidence="3 4" key="1">
    <citation type="submission" date="2024-03" db="EMBL/GenBank/DDBJ databases">
        <title>Draft genome sequence of Klenkia terrae.</title>
        <authorList>
            <person name="Duangmal K."/>
            <person name="Chantavorakit T."/>
        </authorList>
    </citation>
    <scope>NUCLEOTIDE SEQUENCE [LARGE SCALE GENOMIC DNA]</scope>
    <source>
        <strain evidence="3 4">JCM 17786</strain>
    </source>
</reference>
<dbReference type="Proteomes" id="UP001373496">
    <property type="component" value="Unassembled WGS sequence"/>
</dbReference>
<dbReference type="EMBL" id="JBAPLV010000002">
    <property type="protein sequence ID" value="MEI4277397.1"/>
    <property type="molecule type" value="Genomic_DNA"/>
</dbReference>
<organism evidence="3 4">
    <name type="scientific">Klenkia terrae</name>
    <dbReference type="NCBI Taxonomy" id="1052259"/>
    <lineage>
        <taxon>Bacteria</taxon>
        <taxon>Bacillati</taxon>
        <taxon>Actinomycetota</taxon>
        <taxon>Actinomycetes</taxon>
        <taxon>Geodermatophilales</taxon>
        <taxon>Geodermatophilaceae</taxon>
        <taxon>Klenkia</taxon>
    </lineage>
</organism>
<evidence type="ECO:0000256" key="2">
    <source>
        <dbReference type="SAM" id="Phobius"/>
    </source>
</evidence>
<proteinExistence type="predicted"/>
<dbReference type="RefSeq" id="WP_336391791.1">
    <property type="nucleotide sequence ID" value="NZ_JBAPLV010000002.1"/>
</dbReference>
<feature type="compositionally biased region" description="Basic residues" evidence="1">
    <location>
        <begin position="15"/>
        <end position="32"/>
    </location>
</feature>